<protein>
    <submittedName>
        <fullName evidence="1">Secologanin synthase</fullName>
    </submittedName>
</protein>
<feature type="non-terminal residue" evidence="1">
    <location>
        <position position="1"/>
    </location>
</feature>
<proteinExistence type="predicted"/>
<organism evidence="1">
    <name type="scientific">Fusarium solani</name>
    <name type="common">Filamentous fungus</name>
    <dbReference type="NCBI Taxonomy" id="169388"/>
    <lineage>
        <taxon>Eukaryota</taxon>
        <taxon>Fungi</taxon>
        <taxon>Dikarya</taxon>
        <taxon>Ascomycota</taxon>
        <taxon>Pezizomycotina</taxon>
        <taxon>Sordariomycetes</taxon>
        <taxon>Hypocreomycetidae</taxon>
        <taxon>Hypocreales</taxon>
        <taxon>Nectriaceae</taxon>
        <taxon>Fusarium</taxon>
        <taxon>Fusarium solani species complex</taxon>
    </lineage>
</organism>
<feature type="non-terminal residue" evidence="1">
    <location>
        <position position="60"/>
    </location>
</feature>
<dbReference type="EMBL" id="FN582359">
    <property type="protein sequence ID" value="CBH51622.1"/>
    <property type="molecule type" value="Genomic_DNA"/>
</dbReference>
<evidence type="ECO:0000313" key="1">
    <source>
        <dbReference type="EMBL" id="CBH51622.1"/>
    </source>
</evidence>
<reference evidence="1" key="1">
    <citation type="journal article" date="2011" name="J. Nat. Prod.">
        <title>Effect of Artificial Reconstitution of the Interaction between the Plant Camptotheca acuminata and the Fungal Endophyte Fusarium solani on Camptothecin Biosynthesis.</title>
        <authorList>
            <person name="Kusari S."/>
            <person name="Zuehlke S."/>
            <person name="Spiteller M."/>
        </authorList>
    </citation>
    <scope>NUCLEOTIDE SEQUENCE</scope>
    <source>
        <strain evidence="1">INFU/Ca/KF/3</strain>
    </source>
</reference>
<name>F6GSF0_FUSSL</name>
<gene>
    <name evidence="1" type="primary">SLS</name>
</gene>
<accession>F6GSF0</accession>
<sequence length="60" mass="6768">RGVRAGFRGILIDSWLEMLRRVEKCIKKPCLNPWSSTMILFLASCHILTTPSILTVGIPK</sequence>
<dbReference type="AlphaFoldDB" id="F6GSF0"/>